<dbReference type="SMART" id="SM00148">
    <property type="entry name" value="PLCXc"/>
    <property type="match status" value="1"/>
</dbReference>
<dbReference type="SUPFAM" id="SSF51695">
    <property type="entry name" value="PLC-like phosphodiesterases"/>
    <property type="match status" value="1"/>
</dbReference>
<organism evidence="4 5">
    <name type="scientific">Ensete ventricosum</name>
    <name type="common">Abyssinian banana</name>
    <name type="synonym">Musa ensete</name>
    <dbReference type="NCBI Taxonomy" id="4639"/>
    <lineage>
        <taxon>Eukaryota</taxon>
        <taxon>Viridiplantae</taxon>
        <taxon>Streptophyta</taxon>
        <taxon>Embryophyta</taxon>
        <taxon>Tracheophyta</taxon>
        <taxon>Spermatophyta</taxon>
        <taxon>Magnoliopsida</taxon>
        <taxon>Liliopsida</taxon>
        <taxon>Zingiberales</taxon>
        <taxon>Musaceae</taxon>
        <taxon>Ensete</taxon>
    </lineage>
</organism>
<dbReference type="Pfam" id="PF00581">
    <property type="entry name" value="Rhodanese"/>
    <property type="match status" value="1"/>
</dbReference>
<dbReference type="Gene3D" id="3.40.250.10">
    <property type="entry name" value="Rhodanese-like domain"/>
    <property type="match status" value="1"/>
</dbReference>
<dbReference type="EMBL" id="AMZH03008088">
    <property type="protein sequence ID" value="RRT59746.1"/>
    <property type="molecule type" value="Genomic_DNA"/>
</dbReference>
<dbReference type="InterPro" id="IPR044614">
    <property type="entry name" value="STR10"/>
</dbReference>
<dbReference type="Pfam" id="PF00388">
    <property type="entry name" value="PI-PLC-X"/>
    <property type="match status" value="1"/>
</dbReference>
<sequence>MDRAVECLNAEGRRADEAANRPLGSTLTSPVKLIKCLRSIKEHAFEASPYPVIITLEDHLTPNLQAKVAKVGIAGVPVDTTMKQTKIIEDCWMPVWDEEFEFKLTVPELALLRIEVFEHDLSDQDDFAGQTCLPVWELRTGIRSKKTAAAAMTAGAAHLATAKLRRATFMASTPSPAQGRAYPSGGQLELIRSGVVRAILPKDAAAALRTDGFRLLDVRPPWEHEKARIGGSLHVPLFVADTDPTPITLLKKWVHFGYIGLWTGQHLTTINEQFLPQVEEQVPDKEDKLLVACGEGLR</sequence>
<comment type="caution">
    <text evidence="4">The sequence shown here is derived from an EMBL/GenBank/DDBJ whole genome shotgun (WGS) entry which is preliminary data.</text>
</comment>
<feature type="domain" description="Rhodanese" evidence="3">
    <location>
        <begin position="209"/>
        <end position="298"/>
    </location>
</feature>
<dbReference type="Proteomes" id="UP000287651">
    <property type="component" value="Unassembled WGS sequence"/>
</dbReference>
<feature type="domain" description="C2" evidence="2">
    <location>
        <begin position="18"/>
        <end position="148"/>
    </location>
</feature>
<evidence type="ECO:0000313" key="4">
    <source>
        <dbReference type="EMBL" id="RRT59746.1"/>
    </source>
</evidence>
<name>A0A426Z714_ENSVE</name>
<dbReference type="Pfam" id="PF00168">
    <property type="entry name" value="C2"/>
    <property type="match status" value="1"/>
</dbReference>
<dbReference type="InterPro" id="IPR035892">
    <property type="entry name" value="C2_domain_sf"/>
</dbReference>
<proteinExistence type="predicted"/>
<dbReference type="GO" id="GO:0009507">
    <property type="term" value="C:chloroplast"/>
    <property type="evidence" value="ECO:0007669"/>
    <property type="project" value="TreeGrafter"/>
</dbReference>
<evidence type="ECO:0000259" key="3">
    <source>
        <dbReference type="PROSITE" id="PS50206"/>
    </source>
</evidence>
<dbReference type="InterPro" id="IPR036873">
    <property type="entry name" value="Rhodanese-like_dom_sf"/>
</dbReference>
<evidence type="ECO:0000256" key="1">
    <source>
        <dbReference type="ARBA" id="ARBA00001195"/>
    </source>
</evidence>
<dbReference type="InterPro" id="IPR017946">
    <property type="entry name" value="PLC-like_Pdiesterase_TIM-brl"/>
</dbReference>
<dbReference type="InterPro" id="IPR000909">
    <property type="entry name" value="PLipase_C_PInositol-sp_X_dom"/>
</dbReference>
<dbReference type="InterPro" id="IPR000008">
    <property type="entry name" value="C2_dom"/>
</dbReference>
<reference evidence="4 5" key="1">
    <citation type="journal article" date="2014" name="Agronomy (Basel)">
        <title>A Draft Genome Sequence for Ensete ventricosum, the Drought-Tolerant Tree Against Hunger.</title>
        <authorList>
            <person name="Harrison J."/>
            <person name="Moore K.A."/>
            <person name="Paszkiewicz K."/>
            <person name="Jones T."/>
            <person name="Grant M."/>
            <person name="Ambacheew D."/>
            <person name="Muzemil S."/>
            <person name="Studholme D.J."/>
        </authorList>
    </citation>
    <scope>NUCLEOTIDE SEQUENCE [LARGE SCALE GENOMIC DNA]</scope>
</reference>
<dbReference type="CDD" id="cd00158">
    <property type="entry name" value="RHOD"/>
    <property type="match status" value="1"/>
</dbReference>
<dbReference type="PROSITE" id="PS50206">
    <property type="entry name" value="RHODANESE_3"/>
    <property type="match status" value="1"/>
</dbReference>
<dbReference type="PROSITE" id="PS50007">
    <property type="entry name" value="PIPLC_X_DOMAIN"/>
    <property type="match status" value="1"/>
</dbReference>
<evidence type="ECO:0000259" key="2">
    <source>
        <dbReference type="PROSITE" id="PS50004"/>
    </source>
</evidence>
<dbReference type="InterPro" id="IPR001763">
    <property type="entry name" value="Rhodanese-like_dom"/>
</dbReference>
<evidence type="ECO:0000313" key="5">
    <source>
        <dbReference type="Proteomes" id="UP000287651"/>
    </source>
</evidence>
<dbReference type="PANTHER" id="PTHR45510:SF1">
    <property type="entry name" value="RHODANESE-LIKE DOMAIN-CONTAINING PROTEIN 10"/>
    <property type="match status" value="1"/>
</dbReference>
<dbReference type="GO" id="GO:0006629">
    <property type="term" value="P:lipid metabolic process"/>
    <property type="evidence" value="ECO:0007669"/>
    <property type="project" value="InterPro"/>
</dbReference>
<dbReference type="Gene3D" id="2.60.40.150">
    <property type="entry name" value="C2 domain"/>
    <property type="match status" value="1"/>
</dbReference>
<accession>A0A426Z714</accession>
<gene>
    <name evidence="4" type="ORF">B296_00006425</name>
</gene>
<dbReference type="GO" id="GO:0004435">
    <property type="term" value="F:phosphatidylinositol-4,5-bisphosphate phospholipase C activity"/>
    <property type="evidence" value="ECO:0007669"/>
    <property type="project" value="UniProtKB-EC"/>
</dbReference>
<dbReference type="AlphaFoldDB" id="A0A426Z714"/>
<dbReference type="PANTHER" id="PTHR45510">
    <property type="entry name" value="RHODANESE-LIKE DOMAIN-CONTAINING PROTEIN 10"/>
    <property type="match status" value="1"/>
</dbReference>
<dbReference type="SUPFAM" id="SSF52821">
    <property type="entry name" value="Rhodanese/Cell cycle control phosphatase"/>
    <property type="match status" value="1"/>
</dbReference>
<dbReference type="SMART" id="SM00239">
    <property type="entry name" value="C2"/>
    <property type="match status" value="1"/>
</dbReference>
<dbReference type="CDD" id="cd00275">
    <property type="entry name" value="C2_PLC_like"/>
    <property type="match status" value="1"/>
</dbReference>
<dbReference type="PROSITE" id="PS50004">
    <property type="entry name" value="C2"/>
    <property type="match status" value="1"/>
</dbReference>
<dbReference type="SUPFAM" id="SSF49562">
    <property type="entry name" value="C2 domain (Calcium/lipid-binding domain, CaLB)"/>
    <property type="match status" value="1"/>
</dbReference>
<protein>
    <submittedName>
        <fullName evidence="4">Uncharacterized protein</fullName>
    </submittedName>
</protein>
<comment type="catalytic activity">
    <reaction evidence="1">
        <text>a 1,2-diacyl-sn-glycero-3-phospho-(1D-myo-inositol-4,5-bisphosphate) + H2O = 1D-myo-inositol 1,4,5-trisphosphate + a 1,2-diacyl-sn-glycerol + H(+)</text>
        <dbReference type="Rhea" id="RHEA:33179"/>
        <dbReference type="ChEBI" id="CHEBI:15377"/>
        <dbReference type="ChEBI" id="CHEBI:15378"/>
        <dbReference type="ChEBI" id="CHEBI:17815"/>
        <dbReference type="ChEBI" id="CHEBI:58456"/>
        <dbReference type="ChEBI" id="CHEBI:203600"/>
        <dbReference type="EC" id="3.1.4.11"/>
    </reaction>
</comment>